<dbReference type="AlphaFoldDB" id="A0A0M9GH14"/>
<dbReference type="Proteomes" id="UP000037931">
    <property type="component" value="Unassembled WGS sequence"/>
</dbReference>
<dbReference type="GO" id="GO:0004644">
    <property type="term" value="F:phosphoribosylglycinamide formyltransferase activity"/>
    <property type="evidence" value="ECO:0007669"/>
    <property type="project" value="UniProtKB-UniRule"/>
</dbReference>
<dbReference type="InterPro" id="IPR002376">
    <property type="entry name" value="Formyl_transf_N"/>
</dbReference>
<dbReference type="STRING" id="50340.PF66_03069"/>
<dbReference type="SUPFAM" id="SSF53328">
    <property type="entry name" value="Formyltransferase"/>
    <property type="match status" value="1"/>
</dbReference>
<feature type="binding site" evidence="6">
    <location>
        <position position="114"/>
    </location>
    <ligand>
        <name>(6R)-10-formyltetrahydrofolate</name>
        <dbReference type="ChEBI" id="CHEBI:195366"/>
    </ligand>
</feature>
<evidence type="ECO:0000256" key="5">
    <source>
        <dbReference type="ARBA" id="ARBA00047664"/>
    </source>
</evidence>
<dbReference type="RefSeq" id="WP_054059796.1">
    <property type="nucleotide sequence ID" value="NZ_JSYZ01000009.1"/>
</dbReference>
<dbReference type="Pfam" id="PF00551">
    <property type="entry name" value="Formyl_trans_N"/>
    <property type="match status" value="1"/>
</dbReference>
<dbReference type="OrthoDB" id="9806170at2"/>
<protein>
    <recommendedName>
        <fullName evidence="6">Phosphoribosylglycinamide formyltransferase</fullName>
        <ecNumber evidence="6">2.1.2.2</ecNumber>
    </recommendedName>
    <alternativeName>
        <fullName evidence="6">5'-phosphoribosylglycinamide transformylase</fullName>
    </alternativeName>
    <alternativeName>
        <fullName evidence="6">GAR transformylase</fullName>
        <shortName evidence="6">GART</shortName>
    </alternativeName>
</protein>
<comment type="caution">
    <text evidence="8">The sequence shown here is derived from an EMBL/GenBank/DDBJ whole genome shotgun (WGS) entry which is preliminary data.</text>
</comment>
<evidence type="ECO:0000256" key="4">
    <source>
        <dbReference type="ARBA" id="ARBA00038440"/>
    </source>
</evidence>
<evidence type="ECO:0000256" key="1">
    <source>
        <dbReference type="ARBA" id="ARBA00005054"/>
    </source>
</evidence>
<accession>A0A0M9GH14</accession>
<dbReference type="PANTHER" id="PTHR43369:SF2">
    <property type="entry name" value="PHOSPHORIBOSYLGLYCINAMIDE FORMYLTRANSFERASE"/>
    <property type="match status" value="1"/>
</dbReference>
<dbReference type="PANTHER" id="PTHR43369">
    <property type="entry name" value="PHOSPHORIBOSYLGLYCINAMIDE FORMYLTRANSFERASE"/>
    <property type="match status" value="1"/>
</dbReference>
<evidence type="ECO:0000313" key="8">
    <source>
        <dbReference type="EMBL" id="KPA90991.1"/>
    </source>
</evidence>
<dbReference type="UniPathway" id="UPA00074">
    <property type="reaction ID" value="UER00126"/>
</dbReference>
<dbReference type="PROSITE" id="PS00373">
    <property type="entry name" value="GART"/>
    <property type="match status" value="1"/>
</dbReference>
<comment type="catalytic activity">
    <reaction evidence="5 6">
        <text>N(1)-(5-phospho-beta-D-ribosyl)glycinamide + (6R)-10-formyltetrahydrofolate = N(2)-formyl-N(1)-(5-phospho-beta-D-ribosyl)glycinamide + (6S)-5,6,7,8-tetrahydrofolate + H(+)</text>
        <dbReference type="Rhea" id="RHEA:15053"/>
        <dbReference type="ChEBI" id="CHEBI:15378"/>
        <dbReference type="ChEBI" id="CHEBI:57453"/>
        <dbReference type="ChEBI" id="CHEBI:143788"/>
        <dbReference type="ChEBI" id="CHEBI:147286"/>
        <dbReference type="ChEBI" id="CHEBI:195366"/>
        <dbReference type="EC" id="2.1.2.2"/>
    </reaction>
</comment>
<feature type="active site" description="Proton donor" evidence="6">
    <location>
        <position position="116"/>
    </location>
</feature>
<name>A0A0M9GH14_9PSED</name>
<feature type="domain" description="Formyl transferase N-terminal" evidence="7">
    <location>
        <begin position="11"/>
        <end position="189"/>
    </location>
</feature>
<dbReference type="Gene3D" id="3.40.50.170">
    <property type="entry name" value="Formyl transferase, N-terminal domain"/>
    <property type="match status" value="1"/>
</dbReference>
<proteinExistence type="inferred from homology"/>
<evidence type="ECO:0000313" key="9">
    <source>
        <dbReference type="Proteomes" id="UP000037931"/>
    </source>
</evidence>
<dbReference type="CDD" id="cd08645">
    <property type="entry name" value="FMT_core_GART"/>
    <property type="match status" value="1"/>
</dbReference>
<gene>
    <name evidence="6" type="primary">purN</name>
    <name evidence="8" type="ORF">PF66_03069</name>
</gene>
<dbReference type="InterPro" id="IPR036477">
    <property type="entry name" value="Formyl_transf_N_sf"/>
</dbReference>
<feature type="site" description="Raises pKa of active site His" evidence="6">
    <location>
        <position position="152"/>
    </location>
</feature>
<feature type="binding site" evidence="6">
    <location>
        <begin position="97"/>
        <end position="100"/>
    </location>
    <ligand>
        <name>(6R)-10-formyltetrahydrofolate</name>
        <dbReference type="ChEBI" id="CHEBI:195366"/>
    </ligand>
</feature>
<reference evidence="8 9" key="1">
    <citation type="journal article" date="2015" name="PLoS ONE">
        <title>Rice-Infecting Pseudomonas Genomes Are Highly Accessorized and Harbor Multiple Putative Virulence Mechanisms to Cause Sheath Brown Rot.</title>
        <authorList>
            <person name="Quibod I.L."/>
            <person name="Grande G."/>
            <person name="Oreiro E.G."/>
            <person name="Borja F.N."/>
            <person name="Dossa G.S."/>
            <person name="Mauleon R."/>
            <person name="Cruz C.V."/>
            <person name="Oliva R."/>
        </authorList>
    </citation>
    <scope>NUCLEOTIDE SEQUENCE [LARGE SCALE GENOMIC DNA]</scope>
    <source>
        <strain evidence="8 9">IRRI 6609</strain>
    </source>
</reference>
<organism evidence="8 9">
    <name type="scientific">Pseudomonas asplenii</name>
    <dbReference type="NCBI Taxonomy" id="53407"/>
    <lineage>
        <taxon>Bacteria</taxon>
        <taxon>Pseudomonadati</taxon>
        <taxon>Pseudomonadota</taxon>
        <taxon>Gammaproteobacteria</taxon>
        <taxon>Pseudomonadales</taxon>
        <taxon>Pseudomonadaceae</taxon>
        <taxon>Pseudomonas</taxon>
    </lineage>
</organism>
<sequence>MSEPISPTCSVVVLLSGSGSNLQALIDDVRTGGNPAHIAAVISNRADAYGLQRARDAGIETRALDHKAFEGREAFDAALIELIDAFNPQLVVLAGFMRILSADFVRHYQGRLLNIHPSLLPKYKGLHTHQRALDAGDAEHGCSVHFVTEELDGGPLVVQAVVTVESGDSAQSLAQRVHTQEHRIYPLAVRWFAEGRLRLGEQGALLDGQLLAASGHSIRT</sequence>
<dbReference type="InterPro" id="IPR001555">
    <property type="entry name" value="GART_AS"/>
</dbReference>
<keyword evidence="2 6" id="KW-0808">Transferase</keyword>
<dbReference type="GO" id="GO:0006189">
    <property type="term" value="P:'de novo' IMP biosynthetic process"/>
    <property type="evidence" value="ECO:0007669"/>
    <property type="project" value="UniProtKB-UniRule"/>
</dbReference>
<evidence type="ECO:0000256" key="2">
    <source>
        <dbReference type="ARBA" id="ARBA00022679"/>
    </source>
</evidence>
<keyword evidence="9" id="KW-1185">Reference proteome</keyword>
<dbReference type="NCBIfam" id="TIGR00639">
    <property type="entry name" value="PurN"/>
    <property type="match status" value="1"/>
</dbReference>
<dbReference type="HAMAP" id="MF_01930">
    <property type="entry name" value="PurN"/>
    <property type="match status" value="1"/>
</dbReference>
<keyword evidence="3 6" id="KW-0658">Purine biosynthesis</keyword>
<comment type="pathway">
    <text evidence="1 6">Purine metabolism; IMP biosynthesis via de novo pathway; N(2)-formyl-N(1)-(5-phospho-D-ribosyl)glycinamide from N(1)-(5-phospho-D-ribosyl)glycinamide (10-formyl THF route): step 1/1.</text>
</comment>
<feature type="binding site" evidence="6">
    <location>
        <position position="72"/>
    </location>
    <ligand>
        <name>(6R)-10-formyltetrahydrofolate</name>
        <dbReference type="ChEBI" id="CHEBI:195366"/>
    </ligand>
</feature>
<dbReference type="InterPro" id="IPR004607">
    <property type="entry name" value="GART"/>
</dbReference>
<dbReference type="EC" id="2.1.2.2" evidence="6"/>
<dbReference type="EMBL" id="JSYZ01000009">
    <property type="protein sequence ID" value="KPA90991.1"/>
    <property type="molecule type" value="Genomic_DNA"/>
</dbReference>
<dbReference type="PATRIC" id="fig|50340.43.peg.6451"/>
<feature type="binding site" evidence="6">
    <location>
        <begin position="19"/>
        <end position="21"/>
    </location>
    <ligand>
        <name>N(1)-(5-phospho-beta-D-ribosyl)glycinamide</name>
        <dbReference type="ChEBI" id="CHEBI:143788"/>
    </ligand>
</feature>
<comment type="function">
    <text evidence="6">Catalyzes the transfer of a formyl group from 10-formyltetrahydrofolate to 5-phospho-ribosyl-glycinamide (GAR), producing 5-phospho-ribosyl-N-formylglycinamide (FGAR) and tetrahydrofolate.</text>
</comment>
<comment type="similarity">
    <text evidence="4 6">Belongs to the GART family.</text>
</comment>
<dbReference type="GO" id="GO:0005829">
    <property type="term" value="C:cytosol"/>
    <property type="evidence" value="ECO:0007669"/>
    <property type="project" value="TreeGrafter"/>
</dbReference>
<evidence type="ECO:0000259" key="7">
    <source>
        <dbReference type="Pfam" id="PF00551"/>
    </source>
</evidence>
<evidence type="ECO:0000256" key="6">
    <source>
        <dbReference type="HAMAP-Rule" id="MF_01930"/>
    </source>
</evidence>
<evidence type="ECO:0000256" key="3">
    <source>
        <dbReference type="ARBA" id="ARBA00022755"/>
    </source>
</evidence>